<dbReference type="WBParaSite" id="PSU_v2.g17741.t1">
    <property type="protein sequence ID" value="PSU_v2.g17741.t1"/>
    <property type="gene ID" value="PSU_v2.g17741"/>
</dbReference>
<accession>A0A914YE78</accession>
<dbReference type="Proteomes" id="UP000887577">
    <property type="component" value="Unplaced"/>
</dbReference>
<keyword evidence="1" id="KW-1185">Reference proteome</keyword>
<evidence type="ECO:0000313" key="1">
    <source>
        <dbReference type="Proteomes" id="UP000887577"/>
    </source>
</evidence>
<organism evidence="1 2">
    <name type="scientific">Panagrolaimus superbus</name>
    <dbReference type="NCBI Taxonomy" id="310955"/>
    <lineage>
        <taxon>Eukaryota</taxon>
        <taxon>Metazoa</taxon>
        <taxon>Ecdysozoa</taxon>
        <taxon>Nematoda</taxon>
        <taxon>Chromadorea</taxon>
        <taxon>Rhabditida</taxon>
        <taxon>Tylenchina</taxon>
        <taxon>Panagrolaimomorpha</taxon>
        <taxon>Panagrolaimoidea</taxon>
        <taxon>Panagrolaimidae</taxon>
        <taxon>Panagrolaimus</taxon>
    </lineage>
</organism>
<dbReference type="AlphaFoldDB" id="A0A914YE78"/>
<evidence type="ECO:0000313" key="2">
    <source>
        <dbReference type="WBParaSite" id="PSU_v2.g17741.t1"/>
    </source>
</evidence>
<name>A0A914YE78_9BILA</name>
<sequence length="413" mass="47596">MDEFTTSCPIGNTASIYKMAGFYIRLMNLPLDMISQLDHIMLACLAHAVDVMGDLQEIIRLILLPQLKKLELEGITFRYQGAEKNFKVILYRLSADNLGFHQLTGLNRCFSGNNPCWMCTETAESLRTIWCLNVRRNRSRHHYDHLISNGNDEQRLAYGIKSDCCLNELQYFHCMENFSVDYMHDLHDGHFLRLIPRIVRDAIDAGFPLPIINNAIVGFGLVGNDGNNPLRPIYLPAQIPENGDNLSGYTAKTCGVLVRLFPLMLKCAGIRLHTPSWLVFMKLQRIIDILYAPSITEATILMFNTLVEAYLKDYIAIRGKMTVKPHKLLHYKAVMEEMGPLRHLATFRYEGKHSHFKQYANVNRCFKNLQTTLADKNELMFARTLMKMKARKFLNLILLSLNDRCQFSWLPRK</sequence>
<reference evidence="2" key="1">
    <citation type="submission" date="2022-11" db="UniProtKB">
        <authorList>
            <consortium name="WormBaseParasite"/>
        </authorList>
    </citation>
    <scope>IDENTIFICATION</scope>
</reference>
<proteinExistence type="predicted"/>
<protein>
    <submittedName>
        <fullName evidence="2">Uncharacterized protein</fullName>
    </submittedName>
</protein>